<dbReference type="OrthoDB" id="266253at2"/>
<dbReference type="Pfam" id="PF26607">
    <property type="entry name" value="DUF8189"/>
    <property type="match status" value="1"/>
</dbReference>
<sequence>MAVHPDPRFCNCCTPGVVPAPAVIFNRPGLAQISYRIGTFGTFRKAMLDQIHRQPELAGLLTRESDDHAITLLELMAAMGDVLTFYNERIGNEMYLRQALHKASVEQLTALVGYIPRPALSATTALAFEIEPGKTTRLWQGLRVMSVPGPDETAQIFETLEEIRGAGRLNAVPVMAPFLRFNAFAEARSRAPLAAPGGPAPGDRFAIFGDRLIEVKEAGATETGPRGSYLNWSPPVQAADLDTIFLRAAPVLRRLLFFGHNAPDSYTAYNPDSSEAPQNRWRSRPIDVHFPASAQLYPLSAKVDDLEPGAHLLLDAGPGTASDEPRLRTARVIEVTEGPVQLPTSPVGDTPPAMTDTVTRIRVRRTILGRPALVPQVGSNPFIVMREGGGTPALAVADPGPQSLFPPAAVLPALSSDVVGAAPPGDLFLFARNRRGGLSYTSVSNALNWQDLGGLLTSPPVAVALAGARVRVFVRGAEAELWMFDVTGGPALPQPLGGLLASDPTAVTPDGIRIAVFARGVDDALWWREHDGADWSGWESLGGAIAGTPAATATGAGRYDVFARGKAGGVLHFRQASGGWQPPRDIGGDPAGDPAAIGGGPDWALCAVRNRDGRLAHLYRSAETWSGWTDQGGTLGSDPSLAASASQLHVAARFADGTLATAVLSTGLPTWVRHGEGWGGIDDRREARLYEIGGSDIAFRDYDYPDRTSGGWLSLPLEPGEDPDDAGGLGPLAKGRKIILSDGIRQHRAEVVQRLAVPSAFGRGPDHLAVGIAPPLPGTAAQVTLMGNVAEASHGETRREEALGGGDATVPFQSFRVPPGEITHLPQATEVRPRPQVELRVDGVLWQEVPHLYGRSAKERAFTLRLPADAEPRVRGGDGLRAGARFPTGALNVRLTRRLGAGLAGNLSAGQLTVALEKPVGLRGVTNPLAASGGAPGETAEDARTAAPDGMRTFGRIVSLRDFAALALASGLVARADEAWVWMRMQRTAHLTVAGPGGAALPPETLVLLHGMLTASRDPNRPLVLANMVRIPVALNARLLRDPAYRSEDVAEAARRAVLEVFDFGTVGIGRPVHLSNAHALLQSVPGVLAVDIDLLQLADHADLTPAERKLRAVTAAPVQPHIRLFRARPTPQDPARIDRYQSAAFAPGPPPPVLPAEQAYIADPATDLQLTVVEAL</sequence>
<dbReference type="Proteomes" id="UP000198994">
    <property type="component" value="Unassembled WGS sequence"/>
</dbReference>
<feature type="domain" description="PLL-like beta propeller" evidence="1">
    <location>
        <begin position="446"/>
        <end position="671"/>
    </location>
</feature>
<evidence type="ECO:0000313" key="2">
    <source>
        <dbReference type="EMBL" id="SDF43518.1"/>
    </source>
</evidence>
<dbReference type="EMBL" id="FNAV01000021">
    <property type="protein sequence ID" value="SDF43518.1"/>
    <property type="molecule type" value="Genomic_DNA"/>
</dbReference>
<dbReference type="SUPFAM" id="SSF89372">
    <property type="entry name" value="Fucose-specific lectin"/>
    <property type="match status" value="2"/>
</dbReference>
<keyword evidence="3" id="KW-1185">Reference proteome</keyword>
<evidence type="ECO:0000259" key="1">
    <source>
        <dbReference type="Pfam" id="PF26607"/>
    </source>
</evidence>
<dbReference type="STRING" id="282683.SAMN04488105_12128"/>
<reference evidence="3" key="1">
    <citation type="submission" date="2016-10" db="EMBL/GenBank/DDBJ databases">
        <authorList>
            <person name="Varghese N."/>
            <person name="Submissions S."/>
        </authorList>
    </citation>
    <scope>NUCLEOTIDE SEQUENCE [LARGE SCALE GENOMIC DNA]</scope>
    <source>
        <strain evidence="3">DSM 10146</strain>
    </source>
</reference>
<dbReference type="RefSeq" id="WP_089963352.1">
    <property type="nucleotide sequence ID" value="NZ_FNAV01000021.1"/>
</dbReference>
<accession>A0A1G7L209</accession>
<gene>
    <name evidence="2" type="ORF">SAMN04488105_12128</name>
</gene>
<dbReference type="Gene3D" id="2.120.10.70">
    <property type="entry name" value="Fucose-specific lectin"/>
    <property type="match status" value="1"/>
</dbReference>
<name>A0A1G7L209_9RHOB</name>
<protein>
    <submittedName>
        <fullName evidence="2">Putative baseplate assembly protein</fullName>
    </submittedName>
</protein>
<dbReference type="CDD" id="cd22954">
    <property type="entry name" value="PLL_lectin"/>
    <property type="match status" value="1"/>
</dbReference>
<dbReference type="InterPro" id="IPR058502">
    <property type="entry name" value="PLL-like_beta-prop"/>
</dbReference>
<organism evidence="2 3">
    <name type="scientific">Salipiger thiooxidans</name>
    <dbReference type="NCBI Taxonomy" id="282683"/>
    <lineage>
        <taxon>Bacteria</taxon>
        <taxon>Pseudomonadati</taxon>
        <taxon>Pseudomonadota</taxon>
        <taxon>Alphaproteobacteria</taxon>
        <taxon>Rhodobacterales</taxon>
        <taxon>Roseobacteraceae</taxon>
        <taxon>Salipiger</taxon>
    </lineage>
</organism>
<evidence type="ECO:0000313" key="3">
    <source>
        <dbReference type="Proteomes" id="UP000198994"/>
    </source>
</evidence>
<proteinExistence type="predicted"/>
<dbReference type="AlphaFoldDB" id="A0A1G7L209"/>